<reference evidence="2 3" key="1">
    <citation type="submission" date="2015-12" db="EMBL/GenBank/DDBJ databases">
        <title>Amycolatopsis regifaucium genome sequencing and assembly.</title>
        <authorList>
            <person name="Mayilraj S."/>
        </authorList>
    </citation>
    <scope>NUCLEOTIDE SEQUENCE [LARGE SCALE GENOMIC DNA]</scope>
    <source>
        <strain evidence="2 3">GY080</strain>
    </source>
</reference>
<dbReference type="Proteomes" id="UP000076321">
    <property type="component" value="Unassembled WGS sequence"/>
</dbReference>
<feature type="compositionally biased region" description="Basic and acidic residues" evidence="1">
    <location>
        <begin position="12"/>
        <end position="23"/>
    </location>
</feature>
<feature type="region of interest" description="Disordered" evidence="1">
    <location>
        <begin position="1"/>
        <end position="60"/>
    </location>
</feature>
<accession>A0A154MNR0</accession>
<protein>
    <submittedName>
        <fullName evidence="2">Uncharacterized protein</fullName>
    </submittedName>
</protein>
<proteinExistence type="predicted"/>
<dbReference type="EMBL" id="LQCI01000009">
    <property type="protein sequence ID" value="KZB85941.1"/>
    <property type="molecule type" value="Genomic_DNA"/>
</dbReference>
<evidence type="ECO:0000313" key="2">
    <source>
        <dbReference type="EMBL" id="KZB85941.1"/>
    </source>
</evidence>
<comment type="caution">
    <text evidence="2">The sequence shown here is derived from an EMBL/GenBank/DDBJ whole genome shotgun (WGS) entry which is preliminary data.</text>
</comment>
<evidence type="ECO:0000313" key="3">
    <source>
        <dbReference type="Proteomes" id="UP000076321"/>
    </source>
</evidence>
<name>A0A154MNR0_9PSEU</name>
<organism evidence="2 3">
    <name type="scientific">Amycolatopsis regifaucium</name>
    <dbReference type="NCBI Taxonomy" id="546365"/>
    <lineage>
        <taxon>Bacteria</taxon>
        <taxon>Bacillati</taxon>
        <taxon>Actinomycetota</taxon>
        <taxon>Actinomycetes</taxon>
        <taxon>Pseudonocardiales</taxon>
        <taxon>Pseudonocardiaceae</taxon>
        <taxon>Amycolatopsis</taxon>
    </lineage>
</organism>
<evidence type="ECO:0000256" key="1">
    <source>
        <dbReference type="SAM" id="MobiDB-lite"/>
    </source>
</evidence>
<sequence>MVVVGDSLTDGRGSRVDHQRERPMAGSAGLSGVAVLNQAASTTSAPRPRHRKRDGRWLPT</sequence>
<dbReference type="AlphaFoldDB" id="A0A154MNR0"/>
<gene>
    <name evidence="2" type="ORF">AVL48_27405</name>
</gene>